<evidence type="ECO:0000256" key="1">
    <source>
        <dbReference type="SAM" id="MobiDB-lite"/>
    </source>
</evidence>
<feature type="compositionally biased region" description="Acidic residues" evidence="1">
    <location>
        <begin position="307"/>
        <end position="322"/>
    </location>
</feature>
<dbReference type="Proteomes" id="UP001060919">
    <property type="component" value="Chromosome"/>
</dbReference>
<organism evidence="2 3">
    <name type="scientific">Aureispira anguillae</name>
    <dbReference type="NCBI Taxonomy" id="2864201"/>
    <lineage>
        <taxon>Bacteria</taxon>
        <taxon>Pseudomonadati</taxon>
        <taxon>Bacteroidota</taxon>
        <taxon>Saprospiria</taxon>
        <taxon>Saprospirales</taxon>
        <taxon>Saprospiraceae</taxon>
        <taxon>Aureispira</taxon>
    </lineage>
</organism>
<dbReference type="EMBL" id="AP026867">
    <property type="protein sequence ID" value="BDS12434.1"/>
    <property type="molecule type" value="Genomic_DNA"/>
</dbReference>
<feature type="compositionally biased region" description="Basic and acidic residues" evidence="1">
    <location>
        <begin position="295"/>
        <end position="306"/>
    </location>
</feature>
<reference evidence="2" key="1">
    <citation type="submission" date="2022-09" db="EMBL/GenBank/DDBJ databases">
        <title>Aureispira anguillicida sp. nov., isolated from Leptocephalus of Japanese eel Anguilla japonica.</title>
        <authorList>
            <person name="Yuasa K."/>
            <person name="Mekata T."/>
            <person name="Ikunari K."/>
        </authorList>
    </citation>
    <scope>NUCLEOTIDE SEQUENCE</scope>
    <source>
        <strain evidence="2">EL160426</strain>
    </source>
</reference>
<gene>
    <name evidence="2" type="ORF">AsAng_0031550</name>
</gene>
<accession>A0A915YFZ6</accession>
<keyword evidence="3" id="KW-1185">Reference proteome</keyword>
<proteinExistence type="predicted"/>
<dbReference type="AlphaFoldDB" id="A0A915YFZ6"/>
<name>A0A915YFZ6_9BACT</name>
<dbReference type="RefSeq" id="WP_264793503.1">
    <property type="nucleotide sequence ID" value="NZ_AP026867.1"/>
</dbReference>
<protein>
    <submittedName>
        <fullName evidence="2">Uncharacterized protein</fullName>
    </submittedName>
</protein>
<dbReference type="KEGG" id="aup:AsAng_0031550"/>
<sequence length="365" mass="41773">MTTTEFTSLLKNPAQLNQMSYETLDKLLLQFPYCNSLRMLLLKKYKNDKHIAFERHLALASMYAADRSKLYDFLNTSVVSNTETKVVDIKASKPDEEKKTKLVTKLVDPPPIYHHKVSKNPPVLAFQPTLSVEDLSVGENKTDESKEEGDRSLSTMPIEEWLQDFEPPRIEEKGLPTKKGFKLSRIPIFEKGMFDFLETTEVAKASKTEKQKKRKKKAKESKAVLIDPISSTEELGATQDLKTESKESIFPEIEAVDQENEQEFEQLEQMYEQNAEAPDIFDLFLSQTDGFLKSLGDKKEGNKENTLEDWEDDSTTEDEEVASETLADLLALQGQKVKAIKMYETLSLKFPEKSRFFADKITELK</sequence>
<evidence type="ECO:0000313" key="2">
    <source>
        <dbReference type="EMBL" id="BDS12434.1"/>
    </source>
</evidence>
<feature type="region of interest" description="Disordered" evidence="1">
    <location>
        <begin position="294"/>
        <end position="322"/>
    </location>
</feature>
<evidence type="ECO:0000313" key="3">
    <source>
        <dbReference type="Proteomes" id="UP001060919"/>
    </source>
</evidence>